<accession>A0A1I4DZZ1</accession>
<keyword evidence="2" id="KW-0732">Signal</keyword>
<evidence type="ECO:0000313" key="4">
    <source>
        <dbReference type="Proteomes" id="UP000198928"/>
    </source>
</evidence>
<evidence type="ECO:0008006" key="5">
    <source>
        <dbReference type="Google" id="ProtNLM"/>
    </source>
</evidence>
<feature type="compositionally biased region" description="Low complexity" evidence="1">
    <location>
        <begin position="88"/>
        <end position="102"/>
    </location>
</feature>
<name>A0A1I4DZZ1_9ACTN</name>
<dbReference type="RefSeq" id="WP_093850485.1">
    <property type="nucleotide sequence ID" value="NZ_FOSG01000011.1"/>
</dbReference>
<gene>
    <name evidence="3" type="ORF">SAMN05192584_11142</name>
</gene>
<dbReference type="Proteomes" id="UP000198928">
    <property type="component" value="Unassembled WGS sequence"/>
</dbReference>
<dbReference type="AlphaFoldDB" id="A0A1I4DZZ1"/>
<dbReference type="EMBL" id="FOSG01000011">
    <property type="protein sequence ID" value="SFK97837.1"/>
    <property type="molecule type" value="Genomic_DNA"/>
</dbReference>
<feature type="chain" id="PRO_5011739323" description="Secreted protein" evidence="2">
    <location>
        <begin position="34"/>
        <end position="143"/>
    </location>
</feature>
<feature type="region of interest" description="Disordered" evidence="1">
    <location>
        <begin position="73"/>
        <end position="102"/>
    </location>
</feature>
<evidence type="ECO:0000313" key="3">
    <source>
        <dbReference type="EMBL" id="SFK97837.1"/>
    </source>
</evidence>
<sequence length="143" mass="14107">MHVFRRLPGLSPWAVCALALTALLTVLCVPASASSAHQDRALTPAGSALLAEGSHASGTPAYADRVMAVVTAPTAGDGDSPSCSGDEGAPAVVPATGAGDPVAAPEVHGRPVSADPGIHGARAPTGRAGPVTHDPHAFTVLRI</sequence>
<feature type="signal peptide" evidence="2">
    <location>
        <begin position="1"/>
        <end position="33"/>
    </location>
</feature>
<organism evidence="3 4">
    <name type="scientific">Streptomyces pini</name>
    <dbReference type="NCBI Taxonomy" id="1520580"/>
    <lineage>
        <taxon>Bacteria</taxon>
        <taxon>Bacillati</taxon>
        <taxon>Actinomycetota</taxon>
        <taxon>Actinomycetes</taxon>
        <taxon>Kitasatosporales</taxon>
        <taxon>Streptomycetaceae</taxon>
        <taxon>Streptomyces</taxon>
    </lineage>
</organism>
<evidence type="ECO:0000256" key="1">
    <source>
        <dbReference type="SAM" id="MobiDB-lite"/>
    </source>
</evidence>
<reference evidence="4" key="1">
    <citation type="submission" date="2016-10" db="EMBL/GenBank/DDBJ databases">
        <authorList>
            <person name="Varghese N."/>
            <person name="Submissions S."/>
        </authorList>
    </citation>
    <scope>NUCLEOTIDE SEQUENCE [LARGE SCALE GENOMIC DNA]</scope>
    <source>
        <strain evidence="4">PL19</strain>
    </source>
</reference>
<evidence type="ECO:0000256" key="2">
    <source>
        <dbReference type="SAM" id="SignalP"/>
    </source>
</evidence>
<protein>
    <recommendedName>
        <fullName evidence="5">Secreted protein</fullName>
    </recommendedName>
</protein>
<proteinExistence type="predicted"/>
<keyword evidence="4" id="KW-1185">Reference proteome</keyword>